<dbReference type="Proteomes" id="UP000435304">
    <property type="component" value="Unassembled WGS sequence"/>
</dbReference>
<dbReference type="GO" id="GO:0016810">
    <property type="term" value="F:hydrolase activity, acting on carbon-nitrogen (but not peptide) bonds"/>
    <property type="evidence" value="ECO:0007669"/>
    <property type="project" value="InterPro"/>
</dbReference>
<dbReference type="InterPro" id="IPR013108">
    <property type="entry name" value="Amidohydro_3"/>
</dbReference>
<keyword evidence="4" id="KW-1185">Reference proteome</keyword>
<dbReference type="Gene3D" id="3.20.20.140">
    <property type="entry name" value="Metal-dependent hydrolases"/>
    <property type="match status" value="1"/>
</dbReference>
<feature type="compositionally biased region" description="Low complexity" evidence="1">
    <location>
        <begin position="1"/>
        <end position="16"/>
    </location>
</feature>
<evidence type="ECO:0000259" key="2">
    <source>
        <dbReference type="Pfam" id="PF07969"/>
    </source>
</evidence>
<feature type="compositionally biased region" description="Polar residues" evidence="1">
    <location>
        <begin position="19"/>
        <end position="29"/>
    </location>
</feature>
<dbReference type="PANTHER" id="PTHR22642">
    <property type="entry name" value="IMIDAZOLONEPROPIONASE"/>
    <property type="match status" value="1"/>
</dbReference>
<evidence type="ECO:0000256" key="1">
    <source>
        <dbReference type="SAM" id="MobiDB-lite"/>
    </source>
</evidence>
<evidence type="ECO:0000313" key="4">
    <source>
        <dbReference type="Proteomes" id="UP000435304"/>
    </source>
</evidence>
<dbReference type="SUPFAM" id="SSF51556">
    <property type="entry name" value="Metallo-dependent hydrolases"/>
    <property type="match status" value="1"/>
</dbReference>
<feature type="domain" description="Amidohydrolase 3" evidence="2">
    <location>
        <begin position="118"/>
        <end position="580"/>
    </location>
</feature>
<dbReference type="EMBL" id="WPCU01000003">
    <property type="protein sequence ID" value="MVA74752.1"/>
    <property type="molecule type" value="Genomic_DNA"/>
</dbReference>
<dbReference type="Pfam" id="PF07969">
    <property type="entry name" value="Amidohydro_3"/>
    <property type="match status" value="1"/>
</dbReference>
<protein>
    <submittedName>
        <fullName evidence="3">Amidohydrolase family protein</fullName>
    </submittedName>
</protein>
<dbReference type="PANTHER" id="PTHR22642:SF2">
    <property type="entry name" value="PROTEIN LONG AFTER FAR-RED 3"/>
    <property type="match status" value="1"/>
</dbReference>
<feature type="region of interest" description="Disordered" evidence="1">
    <location>
        <begin position="1"/>
        <end position="66"/>
    </location>
</feature>
<accession>A0A6A9USU9</accession>
<evidence type="ECO:0000313" key="3">
    <source>
        <dbReference type="EMBL" id="MVA74752.1"/>
    </source>
</evidence>
<dbReference type="InterPro" id="IPR011059">
    <property type="entry name" value="Metal-dep_hydrolase_composite"/>
</dbReference>
<dbReference type="Gene3D" id="3.10.310.70">
    <property type="match status" value="1"/>
</dbReference>
<dbReference type="AlphaFoldDB" id="A0A6A9USU9"/>
<name>A0A6A9USU9_9ACTN</name>
<keyword evidence="3" id="KW-0378">Hydrolase</keyword>
<sequence length="581" mass="61683">MRGPGARQPGRARAYRSQAVGTDSYSRPQGSFRADPGTSPARPRSHRGDLLPRGRPRWQTARVPQPYDPVASPFRPLLLRGVRRVAVSGRRDEEPVDVRLADGRVAEVGRRLAAAGAEVVDAGGSWALPGLWDQHVHLGQWGMTFSRLDTAGAARPSDVLDQVAARVRELDAAGAPRQQVVTGFGHRTGAWWEPARVDELDRVSGGHPVVLISGDVHSCWMSSAALSLLGLPPRTGPLEELEWFQVQPRLLQLPGAAEQNEAGVAQAVRAAAARGVVGVTDFEFAANHRLWPRRLASAALPLRVRAGVYPELLEEVVALGLRTGSPLAPEHDPAGLLRMGPLKIISDGSLNTRTAWCCEPYATSSAQLAGQPTTGTVNYPAEQLADLLRRATAAGLEVAVHAIGDAAVGAAADVFAATGARGSVEHVQLARVEDLARLASLGVRASVQPVHLLDDRDVTELNWPGRADRCFMFRTMLDLGVELRFGSDAPVAPLDPWQAMAAAVHRSGDDREPWHAEQAVTAAEALAASTDGVPALVPGAPADVVLVDRDPLAEQPGSAAVAAHLRSVQVLATVVAGRRTV</sequence>
<gene>
    <name evidence="3" type="ORF">GC722_01690</name>
</gene>
<reference evidence="3 4" key="1">
    <citation type="submission" date="2019-12" db="EMBL/GenBank/DDBJ databases">
        <title>Auraticoccus cholistani sp. nov., an actinomycete isolated from soil of Cholistan desert.</title>
        <authorList>
            <person name="Cheema M.T."/>
        </authorList>
    </citation>
    <scope>NUCLEOTIDE SEQUENCE [LARGE SCALE GENOMIC DNA]</scope>
    <source>
        <strain evidence="3 4">F435</strain>
    </source>
</reference>
<comment type="caution">
    <text evidence="3">The sequence shown here is derived from an EMBL/GenBank/DDBJ whole genome shotgun (WGS) entry which is preliminary data.</text>
</comment>
<dbReference type="SUPFAM" id="SSF51338">
    <property type="entry name" value="Composite domain of metallo-dependent hydrolases"/>
    <property type="match status" value="1"/>
</dbReference>
<proteinExistence type="predicted"/>
<dbReference type="InterPro" id="IPR032466">
    <property type="entry name" value="Metal_Hydrolase"/>
</dbReference>
<organism evidence="3 4">
    <name type="scientific">Auraticoccus cholistanensis</name>
    <dbReference type="NCBI Taxonomy" id="2656650"/>
    <lineage>
        <taxon>Bacteria</taxon>
        <taxon>Bacillati</taxon>
        <taxon>Actinomycetota</taxon>
        <taxon>Actinomycetes</taxon>
        <taxon>Propionibacteriales</taxon>
        <taxon>Propionibacteriaceae</taxon>
        <taxon>Auraticoccus</taxon>
    </lineage>
</organism>
<dbReference type="Gene3D" id="2.30.40.10">
    <property type="entry name" value="Urease, subunit C, domain 1"/>
    <property type="match status" value="1"/>
</dbReference>